<dbReference type="SUPFAM" id="SSF46785">
    <property type="entry name" value="Winged helix' DNA-binding domain"/>
    <property type="match status" value="1"/>
</dbReference>
<dbReference type="PANTHER" id="PTHR44846">
    <property type="entry name" value="MANNOSYL-D-GLYCERATE TRANSPORT/METABOLISM SYSTEM REPRESSOR MNGR-RELATED"/>
    <property type="match status" value="1"/>
</dbReference>
<dbReference type="OrthoDB" id="2141316at2"/>
<evidence type="ECO:0000313" key="6">
    <source>
        <dbReference type="Proteomes" id="UP000051330"/>
    </source>
</evidence>
<name>A0A0R1N2I6_9LACO</name>
<evidence type="ECO:0000256" key="3">
    <source>
        <dbReference type="ARBA" id="ARBA00023163"/>
    </source>
</evidence>
<reference evidence="5 6" key="1">
    <citation type="journal article" date="2015" name="Genome Announc.">
        <title>Expanding the biotechnology potential of lactobacilli through comparative genomics of 213 strains and associated genera.</title>
        <authorList>
            <person name="Sun Z."/>
            <person name="Harris H.M."/>
            <person name="McCann A."/>
            <person name="Guo C."/>
            <person name="Argimon S."/>
            <person name="Zhang W."/>
            <person name="Yang X."/>
            <person name="Jeffery I.B."/>
            <person name="Cooney J.C."/>
            <person name="Kagawa T.F."/>
            <person name="Liu W."/>
            <person name="Song Y."/>
            <person name="Salvetti E."/>
            <person name="Wrobel A."/>
            <person name="Rasinkangas P."/>
            <person name="Parkhill J."/>
            <person name="Rea M.C."/>
            <person name="O'Sullivan O."/>
            <person name="Ritari J."/>
            <person name="Douillard F.P."/>
            <person name="Paul Ross R."/>
            <person name="Yang R."/>
            <person name="Briner A.E."/>
            <person name="Felis G.E."/>
            <person name="de Vos W.M."/>
            <person name="Barrangou R."/>
            <person name="Klaenhammer T.R."/>
            <person name="Caufield P.W."/>
            <person name="Cui Y."/>
            <person name="Zhang H."/>
            <person name="O'Toole P.W."/>
        </authorList>
    </citation>
    <scope>NUCLEOTIDE SEQUENCE [LARGE SCALE GENOMIC DNA]</scope>
    <source>
        <strain evidence="5 6">DSM 12744</strain>
    </source>
</reference>
<dbReference type="GO" id="GO:0003677">
    <property type="term" value="F:DNA binding"/>
    <property type="evidence" value="ECO:0007669"/>
    <property type="project" value="UniProtKB-KW"/>
</dbReference>
<dbReference type="Proteomes" id="UP000051330">
    <property type="component" value="Unassembled WGS sequence"/>
</dbReference>
<keyword evidence="3" id="KW-0804">Transcription</keyword>
<dbReference type="FunFam" id="1.10.10.10:FF:000079">
    <property type="entry name" value="GntR family transcriptional regulator"/>
    <property type="match status" value="1"/>
</dbReference>
<evidence type="ECO:0000256" key="2">
    <source>
        <dbReference type="ARBA" id="ARBA00023125"/>
    </source>
</evidence>
<protein>
    <recommendedName>
        <fullName evidence="4">HTH gntR-type domain-containing protein</fullName>
    </recommendedName>
</protein>
<sequence>MDLLNNEFKAPLYIQIESLIENKIVGQEYLPGERLPGERELASTYGVNRMTVKRAINNLVSRGFLIRKQGSGTYVKSHGVGDKYYFDLAFTNEQSNAGISELLAKNGIKVSNQILGREMIVRSHFLAKKLGLSADDEIFGLHRVRNIDNEPFAVEYNYLPGSLFANAMEIDFQTIGLYDYMNSKGAQPRHVYQRIQTLRAMEKEATLLQVDKGDWLYLIQYQSADQEGRLVEYTESFLNPEKVNLKFTVVKPSI</sequence>
<dbReference type="PATRIC" id="fig|1423792.3.peg.79"/>
<dbReference type="SMART" id="SM00866">
    <property type="entry name" value="UTRA"/>
    <property type="match status" value="1"/>
</dbReference>
<dbReference type="GO" id="GO:0003700">
    <property type="term" value="F:DNA-binding transcription factor activity"/>
    <property type="evidence" value="ECO:0007669"/>
    <property type="project" value="InterPro"/>
</dbReference>
<dbReference type="InterPro" id="IPR050679">
    <property type="entry name" value="Bact_HTH_transcr_reg"/>
</dbReference>
<dbReference type="CDD" id="cd07377">
    <property type="entry name" value="WHTH_GntR"/>
    <property type="match status" value="1"/>
</dbReference>
<keyword evidence="1" id="KW-0805">Transcription regulation</keyword>
<comment type="caution">
    <text evidence="5">The sequence shown here is derived from an EMBL/GenBank/DDBJ whole genome shotgun (WGS) entry which is preliminary data.</text>
</comment>
<dbReference type="STRING" id="1423792.FD09_GL000077"/>
<dbReference type="Pfam" id="PF07702">
    <property type="entry name" value="UTRA"/>
    <property type="match status" value="1"/>
</dbReference>
<keyword evidence="2" id="KW-0238">DNA-binding</keyword>
<evidence type="ECO:0000313" key="5">
    <source>
        <dbReference type="EMBL" id="KRL14429.1"/>
    </source>
</evidence>
<dbReference type="PANTHER" id="PTHR44846:SF1">
    <property type="entry name" value="MANNOSYL-D-GLYCERATE TRANSPORT_METABOLISM SYSTEM REPRESSOR MNGR-RELATED"/>
    <property type="match status" value="1"/>
</dbReference>
<dbReference type="Gene3D" id="1.10.10.10">
    <property type="entry name" value="Winged helix-like DNA-binding domain superfamily/Winged helix DNA-binding domain"/>
    <property type="match status" value="1"/>
</dbReference>
<accession>A0A0R1N2I6</accession>
<dbReference type="InterPro" id="IPR036390">
    <property type="entry name" value="WH_DNA-bd_sf"/>
</dbReference>
<dbReference type="InterPro" id="IPR000524">
    <property type="entry name" value="Tscrpt_reg_HTH_GntR"/>
</dbReference>
<dbReference type="AlphaFoldDB" id="A0A0R1N2I6"/>
<dbReference type="InterPro" id="IPR011663">
    <property type="entry name" value="UTRA"/>
</dbReference>
<evidence type="ECO:0000259" key="4">
    <source>
        <dbReference type="PROSITE" id="PS50949"/>
    </source>
</evidence>
<feature type="domain" description="HTH gntR-type" evidence="4">
    <location>
        <begin position="10"/>
        <end position="78"/>
    </location>
</feature>
<keyword evidence="6" id="KW-1185">Reference proteome</keyword>
<dbReference type="InterPro" id="IPR028978">
    <property type="entry name" value="Chorismate_lyase_/UTRA_dom_sf"/>
</dbReference>
<dbReference type="GO" id="GO:0045892">
    <property type="term" value="P:negative regulation of DNA-templated transcription"/>
    <property type="evidence" value="ECO:0007669"/>
    <property type="project" value="TreeGrafter"/>
</dbReference>
<dbReference type="Gene3D" id="3.40.1410.10">
    <property type="entry name" value="Chorismate lyase-like"/>
    <property type="match status" value="1"/>
</dbReference>
<dbReference type="PROSITE" id="PS50949">
    <property type="entry name" value="HTH_GNTR"/>
    <property type="match status" value="1"/>
</dbReference>
<gene>
    <name evidence="5" type="ORF">FD09_GL000077</name>
</gene>
<evidence type="ECO:0000256" key="1">
    <source>
        <dbReference type="ARBA" id="ARBA00023015"/>
    </source>
</evidence>
<dbReference type="SMART" id="SM00345">
    <property type="entry name" value="HTH_GNTR"/>
    <property type="match status" value="1"/>
</dbReference>
<dbReference type="SUPFAM" id="SSF64288">
    <property type="entry name" value="Chorismate lyase-like"/>
    <property type="match status" value="1"/>
</dbReference>
<dbReference type="PRINTS" id="PR00035">
    <property type="entry name" value="HTHGNTR"/>
</dbReference>
<dbReference type="InterPro" id="IPR036388">
    <property type="entry name" value="WH-like_DNA-bd_sf"/>
</dbReference>
<dbReference type="Pfam" id="PF00392">
    <property type="entry name" value="GntR"/>
    <property type="match status" value="1"/>
</dbReference>
<dbReference type="EMBL" id="AZEC01000001">
    <property type="protein sequence ID" value="KRL14429.1"/>
    <property type="molecule type" value="Genomic_DNA"/>
</dbReference>
<proteinExistence type="predicted"/>
<organism evidence="5 6">
    <name type="scientific">Schleiferilactobacillus perolens DSM 12744</name>
    <dbReference type="NCBI Taxonomy" id="1423792"/>
    <lineage>
        <taxon>Bacteria</taxon>
        <taxon>Bacillati</taxon>
        <taxon>Bacillota</taxon>
        <taxon>Bacilli</taxon>
        <taxon>Lactobacillales</taxon>
        <taxon>Lactobacillaceae</taxon>
        <taxon>Schleiferilactobacillus</taxon>
    </lineage>
</organism>